<gene>
    <name evidence="2" type="ORF">S01H4_28952</name>
</gene>
<comment type="caution">
    <text evidence="2">The sequence shown here is derived from an EMBL/GenBank/DDBJ whole genome shotgun (WGS) entry which is preliminary data.</text>
</comment>
<dbReference type="Pfam" id="PF00211">
    <property type="entry name" value="Guanylate_cyc"/>
    <property type="match status" value="1"/>
</dbReference>
<accession>X1B2M3</accession>
<reference evidence="2" key="1">
    <citation type="journal article" date="2014" name="Front. Microbiol.">
        <title>High frequency of phylogenetically diverse reductive dehalogenase-homologous genes in deep subseafloor sedimentary metagenomes.</title>
        <authorList>
            <person name="Kawai M."/>
            <person name="Futagami T."/>
            <person name="Toyoda A."/>
            <person name="Takaki Y."/>
            <person name="Nishi S."/>
            <person name="Hori S."/>
            <person name="Arai W."/>
            <person name="Tsubouchi T."/>
            <person name="Morono Y."/>
            <person name="Uchiyama I."/>
            <person name="Ito T."/>
            <person name="Fujiyama A."/>
            <person name="Inagaki F."/>
            <person name="Takami H."/>
        </authorList>
    </citation>
    <scope>NUCLEOTIDE SEQUENCE</scope>
    <source>
        <strain evidence="2">Expedition CK06-06</strain>
    </source>
</reference>
<proteinExistence type="predicted"/>
<dbReference type="CDD" id="cd07302">
    <property type="entry name" value="CHD"/>
    <property type="match status" value="1"/>
</dbReference>
<protein>
    <recommendedName>
        <fullName evidence="1">Guanylate cyclase domain-containing protein</fullName>
    </recommendedName>
</protein>
<dbReference type="InterPro" id="IPR001054">
    <property type="entry name" value="A/G_cyclase"/>
</dbReference>
<dbReference type="EMBL" id="BART01014573">
    <property type="protein sequence ID" value="GAG75572.1"/>
    <property type="molecule type" value="Genomic_DNA"/>
</dbReference>
<organism evidence="2">
    <name type="scientific">marine sediment metagenome</name>
    <dbReference type="NCBI Taxonomy" id="412755"/>
    <lineage>
        <taxon>unclassified sequences</taxon>
        <taxon>metagenomes</taxon>
        <taxon>ecological metagenomes</taxon>
    </lineage>
</organism>
<name>X1B2M3_9ZZZZ</name>
<dbReference type="AlphaFoldDB" id="X1B2M3"/>
<dbReference type="GO" id="GO:0009190">
    <property type="term" value="P:cyclic nucleotide biosynthetic process"/>
    <property type="evidence" value="ECO:0007669"/>
    <property type="project" value="InterPro"/>
</dbReference>
<feature type="domain" description="Guanylate cyclase" evidence="1">
    <location>
        <begin position="2"/>
        <end position="60"/>
    </location>
</feature>
<dbReference type="GO" id="GO:0035556">
    <property type="term" value="P:intracellular signal transduction"/>
    <property type="evidence" value="ECO:0007669"/>
    <property type="project" value="InterPro"/>
</dbReference>
<dbReference type="InterPro" id="IPR029787">
    <property type="entry name" value="Nucleotide_cyclase"/>
</dbReference>
<feature type="non-terminal residue" evidence="2">
    <location>
        <position position="1"/>
    </location>
</feature>
<evidence type="ECO:0000259" key="1">
    <source>
        <dbReference type="Pfam" id="PF00211"/>
    </source>
</evidence>
<dbReference type="Gene3D" id="3.30.70.1230">
    <property type="entry name" value="Nucleotide cyclase"/>
    <property type="match status" value="1"/>
</dbReference>
<sequence length="64" mass="7099">DYTIIGNPVNAANRLETAACPGEILISHDTWSLINEYVEGEEKDAIVVKGFHDPLRVYRVSGIK</sequence>
<dbReference type="SUPFAM" id="SSF55073">
    <property type="entry name" value="Nucleotide cyclase"/>
    <property type="match status" value="1"/>
</dbReference>
<evidence type="ECO:0000313" key="2">
    <source>
        <dbReference type="EMBL" id="GAG75572.1"/>
    </source>
</evidence>